<proteinExistence type="predicted"/>
<organism evidence="1 2">
    <name type="scientific">Streptomyces orinoci</name>
    <name type="common">Streptoverticillium orinoci</name>
    <dbReference type="NCBI Taxonomy" id="67339"/>
    <lineage>
        <taxon>Bacteria</taxon>
        <taxon>Bacillati</taxon>
        <taxon>Actinomycetota</taxon>
        <taxon>Actinomycetes</taxon>
        <taxon>Kitasatosporales</taxon>
        <taxon>Streptomycetaceae</taxon>
        <taxon>Streptomyces</taxon>
    </lineage>
</organism>
<keyword evidence="2" id="KW-1185">Reference proteome</keyword>
<dbReference type="EMBL" id="JBFAUK010000012">
    <property type="protein sequence ID" value="MEV5508173.1"/>
    <property type="molecule type" value="Genomic_DNA"/>
</dbReference>
<evidence type="ECO:0000313" key="2">
    <source>
        <dbReference type="Proteomes" id="UP001552594"/>
    </source>
</evidence>
<gene>
    <name evidence="1" type="ORF">AB0L16_17080</name>
</gene>
<dbReference type="RefSeq" id="WP_109280580.1">
    <property type="nucleotide sequence ID" value="NZ_JBFAUK010000012.1"/>
</dbReference>
<accession>A0ABV3JZS3</accession>
<name>A0ABV3JZS3_STRON</name>
<protein>
    <submittedName>
        <fullName evidence="1">Uncharacterized protein</fullName>
    </submittedName>
</protein>
<comment type="caution">
    <text evidence="1">The sequence shown here is derived from an EMBL/GenBank/DDBJ whole genome shotgun (WGS) entry which is preliminary data.</text>
</comment>
<evidence type="ECO:0000313" key="1">
    <source>
        <dbReference type="EMBL" id="MEV5508173.1"/>
    </source>
</evidence>
<dbReference type="Proteomes" id="UP001552594">
    <property type="component" value="Unassembled WGS sequence"/>
</dbReference>
<sequence length="406" mass="44725">MERLTGRELLALRRALRDPATPGLERWEAARRLGATGEAQQEFAASVVLGSDFPMSVASHIAEALSGFAPRYREQLADRLRGPAAMPGEFDEDRIWAAQALAALGPEYRDEAVAALRATIADPLPGRWQRCRVAQLRWMAAVTLAEIDPSLREEAAETIRRDDISNDGWENELARANHLRDIGGEYAEEATRMLLELRAEVDEEFRHDVDEALGDSADGIDCAPPQEAPAAGETVPPEVPPEVRSALAGLAQLGIPTKLDEFETALATTPPDQVEALAAQYRAYVRHATAPEAVAALTMPVDVSAAQLRRKMPEGGGTRAFVGYSVQAEQQLRELNADESRTASAIHRELEWWPQLGLHRPNRDDRTEDYVLEFCPAGAGRRRLTMVNRFHPELNAVLVTWLLIGP</sequence>
<reference evidence="1 2" key="1">
    <citation type="submission" date="2024-06" db="EMBL/GenBank/DDBJ databases">
        <title>The Natural Products Discovery Center: Release of the First 8490 Sequenced Strains for Exploring Actinobacteria Biosynthetic Diversity.</title>
        <authorList>
            <person name="Kalkreuter E."/>
            <person name="Kautsar S.A."/>
            <person name="Yang D."/>
            <person name="Bader C.D."/>
            <person name="Teijaro C.N."/>
            <person name="Fluegel L."/>
            <person name="Davis C.M."/>
            <person name="Simpson J.R."/>
            <person name="Lauterbach L."/>
            <person name="Steele A.D."/>
            <person name="Gui C."/>
            <person name="Meng S."/>
            <person name="Li G."/>
            <person name="Viehrig K."/>
            <person name="Ye F."/>
            <person name="Su P."/>
            <person name="Kiefer A.F."/>
            <person name="Nichols A."/>
            <person name="Cepeda A.J."/>
            <person name="Yan W."/>
            <person name="Fan B."/>
            <person name="Jiang Y."/>
            <person name="Adhikari A."/>
            <person name="Zheng C.-J."/>
            <person name="Schuster L."/>
            <person name="Cowan T.M."/>
            <person name="Smanski M.J."/>
            <person name="Chevrette M.G."/>
            <person name="De Carvalho L.P.S."/>
            <person name="Shen B."/>
        </authorList>
    </citation>
    <scope>NUCLEOTIDE SEQUENCE [LARGE SCALE GENOMIC DNA]</scope>
    <source>
        <strain evidence="1 2">NPDC052347</strain>
    </source>
</reference>